<gene>
    <name evidence="2" type="ORF">K489DRAFT_66447</name>
</gene>
<evidence type="ECO:0000313" key="1">
    <source>
        <dbReference type="Proteomes" id="UP000504637"/>
    </source>
</evidence>
<dbReference type="OrthoDB" id="3438345at2759"/>
<reference evidence="2" key="3">
    <citation type="submission" date="2025-08" db="UniProtKB">
        <authorList>
            <consortium name="RefSeq"/>
        </authorList>
    </citation>
    <scope>IDENTIFICATION</scope>
    <source>
        <strain evidence="2">CBS 342.82</strain>
    </source>
</reference>
<proteinExistence type="predicted"/>
<keyword evidence="1" id="KW-1185">Reference proteome</keyword>
<sequence length="469" mass="51697">MMPSQSMGQEAPDQVMTVGQPSVLDRENTQHEVLDLLVGLESLPAELIIEVCGSLENSDIRALRLTSRALSRKATSPTFKKRFRTGRVLLDEQGLTSFRAMTKDDGLGCLVDSLTIVGVIVAPKHRLSVFDIKARRIAKLENARLEEKALECRQFESSAIAESLLKECFENISRSGRGQRMRITITNAVFDVHHATSSYQEVAYDDRALSSVDIAGAFAFTTTMSVLQKSSLDVATLCIADPVPPSAFSGINWGEEVQAGIKQIGQLYLCLTTNVADSGGPKTTNKTQQGGKTVLALPDRRLTDIEGHAGLTHFLSIPSDLHYLTINYVKEDGRPSARPGTSQSGLMMSSILKGESLSRVQTCSVENFEIHWEELLKFLALCSLRHLHLSGVNLIHVPDHEPDAGQGLLEYCRSLSTWGEFERSSGPPAKFKKLRPKHPRTLSCSCTAKPQAEICRHYLPRANKYLHRA</sequence>
<dbReference type="Proteomes" id="UP000504637">
    <property type="component" value="Unplaced"/>
</dbReference>
<reference evidence="2" key="1">
    <citation type="submission" date="2020-01" db="EMBL/GenBank/DDBJ databases">
        <authorList>
            <consortium name="DOE Joint Genome Institute"/>
            <person name="Haridas S."/>
            <person name="Albert R."/>
            <person name="Binder M."/>
            <person name="Bloem J."/>
            <person name="Labutti K."/>
            <person name="Salamov A."/>
            <person name="Andreopoulos B."/>
            <person name="Baker S.E."/>
            <person name="Barry K."/>
            <person name="Bills G."/>
            <person name="Bluhm B.H."/>
            <person name="Cannon C."/>
            <person name="Castanera R."/>
            <person name="Culley D.E."/>
            <person name="Daum C."/>
            <person name="Ezra D."/>
            <person name="Gonzalez J.B."/>
            <person name="Henrissat B."/>
            <person name="Kuo A."/>
            <person name="Liang C."/>
            <person name="Lipzen A."/>
            <person name="Lutzoni F."/>
            <person name="Magnuson J."/>
            <person name="Mondo S."/>
            <person name="Nolan M."/>
            <person name="Ohm R."/>
            <person name="Pangilinan J."/>
            <person name="Park H.-J."/>
            <person name="Ramirez L."/>
            <person name="Alfaro M."/>
            <person name="Sun H."/>
            <person name="Tritt A."/>
            <person name="Yoshinaga Y."/>
            <person name="Zwiers L.-H."/>
            <person name="Turgeon B.G."/>
            <person name="Goodwin S.B."/>
            <person name="Spatafora J.W."/>
            <person name="Crous P.W."/>
            <person name="Grigoriev I.V."/>
        </authorList>
    </citation>
    <scope>NUCLEOTIDE SEQUENCE</scope>
    <source>
        <strain evidence="2">CBS 342.82</strain>
    </source>
</reference>
<accession>A0A6J3LUH7</accession>
<dbReference type="GeneID" id="54366616"/>
<organism evidence="2">
    <name type="scientific">Dissoconium aciculare CBS 342.82</name>
    <dbReference type="NCBI Taxonomy" id="1314786"/>
    <lineage>
        <taxon>Eukaryota</taxon>
        <taxon>Fungi</taxon>
        <taxon>Dikarya</taxon>
        <taxon>Ascomycota</taxon>
        <taxon>Pezizomycotina</taxon>
        <taxon>Dothideomycetes</taxon>
        <taxon>Dothideomycetidae</taxon>
        <taxon>Mycosphaerellales</taxon>
        <taxon>Dissoconiaceae</taxon>
        <taxon>Dissoconium</taxon>
    </lineage>
</organism>
<name>A0A6J3LUH7_9PEZI</name>
<evidence type="ECO:0008006" key="3">
    <source>
        <dbReference type="Google" id="ProtNLM"/>
    </source>
</evidence>
<dbReference type="RefSeq" id="XP_033456472.1">
    <property type="nucleotide sequence ID" value="XM_033608816.1"/>
</dbReference>
<dbReference type="AlphaFoldDB" id="A0A6J3LUH7"/>
<evidence type="ECO:0000313" key="2">
    <source>
        <dbReference type="RefSeq" id="XP_033456472.1"/>
    </source>
</evidence>
<reference evidence="2" key="2">
    <citation type="submission" date="2020-04" db="EMBL/GenBank/DDBJ databases">
        <authorList>
            <consortium name="NCBI Genome Project"/>
        </authorList>
    </citation>
    <scope>NUCLEOTIDE SEQUENCE</scope>
    <source>
        <strain evidence="2">CBS 342.82</strain>
    </source>
</reference>
<protein>
    <recommendedName>
        <fullName evidence="3">F-box domain-containing protein</fullName>
    </recommendedName>
</protein>